<dbReference type="PANTHER" id="PTHR47320:SF1">
    <property type="entry name" value="BIFUNCTIONAL URIDYLYLTRANSFERASE_URIDYLYL-REMOVING ENZYME"/>
    <property type="match status" value="1"/>
</dbReference>
<dbReference type="PANTHER" id="PTHR47320">
    <property type="entry name" value="BIFUNCTIONAL URIDYLYLTRANSFERASE/URIDYLYL-REMOVING ENZYME"/>
    <property type="match status" value="1"/>
</dbReference>
<keyword evidence="1" id="KW-0378">Hydrolase</keyword>
<dbReference type="CDD" id="cd04873">
    <property type="entry name" value="ACT_UUR-ACR-like"/>
    <property type="match status" value="2"/>
</dbReference>
<feature type="region of interest" description="Disordered" evidence="2">
    <location>
        <begin position="124"/>
        <end position="149"/>
    </location>
</feature>
<accession>A0AAV8V2Z7</accession>
<dbReference type="GO" id="GO:0016787">
    <property type="term" value="F:hydrolase activity"/>
    <property type="evidence" value="ECO:0007669"/>
    <property type="project" value="UniProtKB-KW"/>
</dbReference>
<name>A0AAV8V2Z7_9RHOD</name>
<comment type="caution">
    <text evidence="3">The sequence shown here is derived from an EMBL/GenBank/DDBJ whole genome shotgun (WGS) entry which is preliminary data.</text>
</comment>
<organism evidence="3 4">
    <name type="scientific">Rhodosorus marinus</name>
    <dbReference type="NCBI Taxonomy" id="101924"/>
    <lineage>
        <taxon>Eukaryota</taxon>
        <taxon>Rhodophyta</taxon>
        <taxon>Stylonematophyceae</taxon>
        <taxon>Stylonematales</taxon>
        <taxon>Stylonemataceae</taxon>
        <taxon>Rhodosorus</taxon>
    </lineage>
</organism>
<protein>
    <recommendedName>
        <fullName evidence="5">ACT domain-containing protein</fullName>
    </recommendedName>
</protein>
<dbReference type="Proteomes" id="UP001157974">
    <property type="component" value="Unassembled WGS sequence"/>
</dbReference>
<evidence type="ECO:0000313" key="4">
    <source>
        <dbReference type="Proteomes" id="UP001157974"/>
    </source>
</evidence>
<dbReference type="EMBL" id="JAMWBK010000001">
    <property type="protein sequence ID" value="KAJ8908589.1"/>
    <property type="molecule type" value="Genomic_DNA"/>
</dbReference>
<dbReference type="InterPro" id="IPR010043">
    <property type="entry name" value="UTase/UR"/>
</dbReference>
<feature type="compositionally biased region" description="Basic and acidic residues" evidence="2">
    <location>
        <begin position="132"/>
        <end position="143"/>
    </location>
</feature>
<evidence type="ECO:0008006" key="5">
    <source>
        <dbReference type="Google" id="ProtNLM"/>
    </source>
</evidence>
<reference evidence="3 4" key="1">
    <citation type="journal article" date="2023" name="Nat. Commun.">
        <title>Origin of minicircular mitochondrial genomes in red algae.</title>
        <authorList>
            <person name="Lee Y."/>
            <person name="Cho C.H."/>
            <person name="Lee Y.M."/>
            <person name="Park S.I."/>
            <person name="Yang J.H."/>
            <person name="West J.A."/>
            <person name="Bhattacharya D."/>
            <person name="Yoon H.S."/>
        </authorList>
    </citation>
    <scope>NUCLEOTIDE SEQUENCE [LARGE SCALE GENOMIC DNA]</scope>
    <source>
        <strain evidence="3 4">CCMP1338</strain>
        <tissue evidence="3">Whole cell</tissue>
    </source>
</reference>
<dbReference type="GO" id="GO:0008773">
    <property type="term" value="F:[protein-PII] uridylyltransferase activity"/>
    <property type="evidence" value="ECO:0007669"/>
    <property type="project" value="InterPro"/>
</dbReference>
<evidence type="ECO:0000256" key="2">
    <source>
        <dbReference type="SAM" id="MobiDB-lite"/>
    </source>
</evidence>
<evidence type="ECO:0000313" key="3">
    <source>
        <dbReference type="EMBL" id="KAJ8908589.1"/>
    </source>
</evidence>
<evidence type="ECO:0000256" key="1">
    <source>
        <dbReference type="ARBA" id="ARBA00022801"/>
    </source>
</evidence>
<gene>
    <name evidence="3" type="ORF">NDN08_005294</name>
</gene>
<dbReference type="AlphaFoldDB" id="A0AAV8V2Z7"/>
<proteinExistence type="predicted"/>
<sequence>MGFVSGFSVQRSQAGGFLGSPVARAGKRTAVVRRSGVSTIRALVFTHKDVSEECSNMVVSGEDCRGHLLSISRVIDELGITVEKGFISTSNDKVNNSFTVSKEGRKLSPEEISELRERVELIISSEPPPSDLETKRDVPDHSRTPNVNHDYNSGAYVLVDNQRSQEFTSVTISGPNRAEIFSKLLEVISSYGCNIIFGLLSTFDYDTTRRHDVLHVVASDSRPVDEPTRIALSNTLTNVLRDLT</sequence>
<keyword evidence="4" id="KW-1185">Reference proteome</keyword>